<dbReference type="InterPro" id="IPR012341">
    <property type="entry name" value="6hp_glycosidase-like_sf"/>
</dbReference>
<name>A0A8T9CBJ9_9HELO</name>
<dbReference type="InterPro" id="IPR008928">
    <property type="entry name" value="6-hairpin_glycosidase_sf"/>
</dbReference>
<accession>A0A8T9CBJ9</accession>
<organism evidence="3 4">
    <name type="scientific">Lachnellula suecica</name>
    <dbReference type="NCBI Taxonomy" id="602035"/>
    <lineage>
        <taxon>Eukaryota</taxon>
        <taxon>Fungi</taxon>
        <taxon>Dikarya</taxon>
        <taxon>Ascomycota</taxon>
        <taxon>Pezizomycotina</taxon>
        <taxon>Leotiomycetes</taxon>
        <taxon>Helotiales</taxon>
        <taxon>Lachnaceae</taxon>
        <taxon>Lachnellula</taxon>
    </lineage>
</organism>
<evidence type="ECO:0000313" key="3">
    <source>
        <dbReference type="EMBL" id="TVY83008.1"/>
    </source>
</evidence>
<proteinExistence type="predicted"/>
<sequence>MFSLSCFTVLVALTTVAYGAQPYSTWMSDSFITRGVTPDRHYTNAVLYRGFELAYNKTGNTTYYAYIKSQIDSFVDASGNLGGDYSTSLYSLDDLRIGPNLLFLYLSTQDERYKTAAGQLRAQLDRQPRTPLGGFWHRKPTYPNQMWLDGIYMAQPFYAQWTQLFDSSNATAWDDIILQFDLIEEHCRNKTTNLLVHGYDESKVAVWADSVTGAAPHVWDRAVGWYFMALIDVLDYLPKSHSGYERLLGYMTSLAVGVKASQDTSGGWWLVMDEPYPGMKGNYIESSATAMFTASFLKAIRLGYIESATYLETSQKAYSLMTTKFVAENGTQDTLNWEGTVSVGSLGSNGTFEYYIGVPLAENDLKGVGPSIYASYEIELLDP</sequence>
<dbReference type="OrthoDB" id="540611at2759"/>
<dbReference type="GO" id="GO:0005975">
    <property type="term" value="P:carbohydrate metabolic process"/>
    <property type="evidence" value="ECO:0007669"/>
    <property type="project" value="InterPro"/>
</dbReference>
<dbReference type="PANTHER" id="PTHR33886">
    <property type="entry name" value="UNSATURATED RHAMNOGALACTURONAN HYDROLASE (EUROFUNG)"/>
    <property type="match status" value="1"/>
</dbReference>
<dbReference type="Proteomes" id="UP000469558">
    <property type="component" value="Unassembled WGS sequence"/>
</dbReference>
<evidence type="ECO:0000256" key="1">
    <source>
        <dbReference type="ARBA" id="ARBA00022801"/>
    </source>
</evidence>
<dbReference type="Gene3D" id="1.50.10.10">
    <property type="match status" value="1"/>
</dbReference>
<dbReference type="AlphaFoldDB" id="A0A8T9CBJ9"/>
<dbReference type="GO" id="GO:0016787">
    <property type="term" value="F:hydrolase activity"/>
    <property type="evidence" value="ECO:0007669"/>
    <property type="project" value="UniProtKB-KW"/>
</dbReference>
<comment type="caution">
    <text evidence="3">The sequence shown here is derived from an EMBL/GenBank/DDBJ whole genome shotgun (WGS) entry which is preliminary data.</text>
</comment>
<dbReference type="Pfam" id="PF07470">
    <property type="entry name" value="Glyco_hydro_88"/>
    <property type="match status" value="1"/>
</dbReference>
<evidence type="ECO:0000313" key="4">
    <source>
        <dbReference type="Proteomes" id="UP000469558"/>
    </source>
</evidence>
<dbReference type="PANTHER" id="PTHR33886:SF9">
    <property type="entry name" value="UNSATURATED RHAMNOGALACTURONAN HYDROLASE (EUROFUNG)"/>
    <property type="match status" value="1"/>
</dbReference>
<dbReference type="EMBL" id="QGMK01000246">
    <property type="protein sequence ID" value="TVY83008.1"/>
    <property type="molecule type" value="Genomic_DNA"/>
</dbReference>
<dbReference type="SUPFAM" id="SSF48208">
    <property type="entry name" value="Six-hairpin glycosidases"/>
    <property type="match status" value="1"/>
</dbReference>
<feature type="signal peptide" evidence="2">
    <location>
        <begin position="1"/>
        <end position="19"/>
    </location>
</feature>
<keyword evidence="2" id="KW-0732">Signal</keyword>
<gene>
    <name evidence="3" type="primary">yteR</name>
    <name evidence="3" type="ORF">LSUE1_G003551</name>
</gene>
<keyword evidence="1 3" id="KW-0378">Hydrolase</keyword>
<dbReference type="InterPro" id="IPR010905">
    <property type="entry name" value="Glyco_hydro_88"/>
</dbReference>
<dbReference type="InterPro" id="IPR052043">
    <property type="entry name" value="PolySaccharide_Degr_Enz"/>
</dbReference>
<feature type="chain" id="PRO_5035769377" evidence="2">
    <location>
        <begin position="20"/>
        <end position="383"/>
    </location>
</feature>
<protein>
    <submittedName>
        <fullName evidence="3">Unsaturated rhamnogalacturonyl hydrolase</fullName>
    </submittedName>
</protein>
<reference evidence="3 4" key="1">
    <citation type="submission" date="2018-05" db="EMBL/GenBank/DDBJ databases">
        <title>Genome sequencing and assembly of the regulated plant pathogen Lachnellula willkommii and related sister species for the development of diagnostic species identification markers.</title>
        <authorList>
            <person name="Giroux E."/>
            <person name="Bilodeau G."/>
        </authorList>
    </citation>
    <scope>NUCLEOTIDE SEQUENCE [LARGE SCALE GENOMIC DNA]</scope>
    <source>
        <strain evidence="3 4">CBS 268.59</strain>
    </source>
</reference>
<evidence type="ECO:0000256" key="2">
    <source>
        <dbReference type="SAM" id="SignalP"/>
    </source>
</evidence>
<keyword evidence="4" id="KW-1185">Reference proteome</keyword>